<dbReference type="RefSeq" id="WP_378283935.1">
    <property type="nucleotide sequence ID" value="NZ_JBHSON010000030.1"/>
</dbReference>
<feature type="domain" description="CBS" evidence="3">
    <location>
        <begin position="87"/>
        <end position="140"/>
    </location>
</feature>
<sequence>MTQTTSREAIDSTGGNMLISNVYRPMVFGCQAGERLPEVARRMVEKKVGALAVLDGERVGGLITERDLVEALAASADPASVEASAYASTQIRTAALDEDSREVARRMLEVGVRHLPVDDHGRLVGMVSMRDLLALETWAV</sequence>
<dbReference type="InterPro" id="IPR051257">
    <property type="entry name" value="Diverse_CBS-Domain"/>
</dbReference>
<evidence type="ECO:0000259" key="3">
    <source>
        <dbReference type="PROSITE" id="PS51371"/>
    </source>
</evidence>
<feature type="domain" description="CBS" evidence="3">
    <location>
        <begin position="23"/>
        <end position="78"/>
    </location>
</feature>
<gene>
    <name evidence="4" type="ORF">ACFPZN_21865</name>
</gene>
<dbReference type="InterPro" id="IPR000644">
    <property type="entry name" value="CBS_dom"/>
</dbReference>
<evidence type="ECO:0000313" key="4">
    <source>
        <dbReference type="EMBL" id="MFC5748283.1"/>
    </source>
</evidence>
<dbReference type="PANTHER" id="PTHR43080">
    <property type="entry name" value="CBS DOMAIN-CONTAINING PROTEIN CBSX3, MITOCHONDRIAL"/>
    <property type="match status" value="1"/>
</dbReference>
<keyword evidence="1 2" id="KW-0129">CBS domain</keyword>
<protein>
    <submittedName>
        <fullName evidence="4">Cyclic nucleotide-binding/CBS domain-containing protein</fullName>
    </submittedName>
</protein>
<accession>A0ABW1A3L0</accession>
<comment type="caution">
    <text evidence="4">The sequence shown here is derived from an EMBL/GenBank/DDBJ whole genome shotgun (WGS) entry which is preliminary data.</text>
</comment>
<dbReference type="Gene3D" id="3.10.580.10">
    <property type="entry name" value="CBS-domain"/>
    <property type="match status" value="1"/>
</dbReference>
<evidence type="ECO:0000313" key="5">
    <source>
        <dbReference type="Proteomes" id="UP001596074"/>
    </source>
</evidence>
<reference evidence="5" key="1">
    <citation type="journal article" date="2019" name="Int. J. Syst. Evol. Microbiol.">
        <title>The Global Catalogue of Microorganisms (GCM) 10K type strain sequencing project: providing services to taxonomists for standard genome sequencing and annotation.</title>
        <authorList>
            <consortium name="The Broad Institute Genomics Platform"/>
            <consortium name="The Broad Institute Genome Sequencing Center for Infectious Disease"/>
            <person name="Wu L."/>
            <person name="Ma J."/>
        </authorList>
    </citation>
    <scope>NUCLEOTIDE SEQUENCE [LARGE SCALE GENOMIC DNA]</scope>
    <source>
        <strain evidence="5">KCTC 42087</strain>
    </source>
</reference>
<name>A0ABW1A3L0_9ACTN</name>
<dbReference type="PANTHER" id="PTHR43080:SF2">
    <property type="entry name" value="CBS DOMAIN-CONTAINING PROTEIN"/>
    <property type="match status" value="1"/>
</dbReference>
<dbReference type="InterPro" id="IPR046342">
    <property type="entry name" value="CBS_dom_sf"/>
</dbReference>
<dbReference type="Proteomes" id="UP001596074">
    <property type="component" value="Unassembled WGS sequence"/>
</dbReference>
<evidence type="ECO:0000256" key="1">
    <source>
        <dbReference type="ARBA" id="ARBA00023122"/>
    </source>
</evidence>
<dbReference type="SUPFAM" id="SSF54631">
    <property type="entry name" value="CBS-domain pair"/>
    <property type="match status" value="1"/>
</dbReference>
<organism evidence="4 5">
    <name type="scientific">Actinomadura rugatobispora</name>
    <dbReference type="NCBI Taxonomy" id="1994"/>
    <lineage>
        <taxon>Bacteria</taxon>
        <taxon>Bacillati</taxon>
        <taxon>Actinomycetota</taxon>
        <taxon>Actinomycetes</taxon>
        <taxon>Streptosporangiales</taxon>
        <taxon>Thermomonosporaceae</taxon>
        <taxon>Actinomadura</taxon>
    </lineage>
</organism>
<evidence type="ECO:0000256" key="2">
    <source>
        <dbReference type="PROSITE-ProRule" id="PRU00703"/>
    </source>
</evidence>
<dbReference type="Pfam" id="PF00571">
    <property type="entry name" value="CBS"/>
    <property type="match status" value="2"/>
</dbReference>
<dbReference type="EMBL" id="JBHSON010000030">
    <property type="protein sequence ID" value="MFC5748283.1"/>
    <property type="molecule type" value="Genomic_DNA"/>
</dbReference>
<dbReference type="PROSITE" id="PS51371">
    <property type="entry name" value="CBS"/>
    <property type="match status" value="2"/>
</dbReference>
<dbReference type="SMART" id="SM00116">
    <property type="entry name" value="CBS"/>
    <property type="match status" value="2"/>
</dbReference>
<proteinExistence type="predicted"/>
<keyword evidence="5" id="KW-1185">Reference proteome</keyword>